<protein>
    <recommendedName>
        <fullName evidence="3">EamA domain-containing protein</fullName>
    </recommendedName>
</protein>
<accession>A0ABP7YBD5</accession>
<comment type="caution">
    <text evidence="4">The sequence shown here is derived from an EMBL/GenBank/DDBJ whole genome shotgun (WGS) entry which is preliminary data.</text>
</comment>
<keyword evidence="2" id="KW-0812">Transmembrane</keyword>
<feature type="transmembrane region" description="Helical" evidence="2">
    <location>
        <begin position="29"/>
        <end position="55"/>
    </location>
</feature>
<gene>
    <name evidence="4" type="ORF">GCM10022416_14480</name>
</gene>
<keyword evidence="5" id="KW-1185">Reference proteome</keyword>
<proteinExistence type="inferred from homology"/>
<sequence length="63" mass="6633">MPGMTLWLLLIQRVGPGRASVAQFMPPLFSVALGMVFLGESVSLLALLAVLPVAVSTIPTTRP</sequence>
<reference evidence="5" key="1">
    <citation type="journal article" date="2019" name="Int. J. Syst. Evol. Microbiol.">
        <title>The Global Catalogue of Microorganisms (GCM) 10K type strain sequencing project: providing services to taxonomists for standard genome sequencing and annotation.</title>
        <authorList>
            <consortium name="The Broad Institute Genomics Platform"/>
            <consortium name="The Broad Institute Genome Sequencing Center for Infectious Disease"/>
            <person name="Wu L."/>
            <person name="Ma J."/>
        </authorList>
    </citation>
    <scope>NUCLEOTIDE SEQUENCE [LARGE SCALE GENOMIC DNA]</scope>
    <source>
        <strain evidence="5">JCM 17316</strain>
    </source>
</reference>
<feature type="domain" description="EamA" evidence="3">
    <location>
        <begin position="3"/>
        <end position="58"/>
    </location>
</feature>
<name>A0ABP7YBD5_9ACTN</name>
<evidence type="ECO:0000313" key="4">
    <source>
        <dbReference type="EMBL" id="GAA4133528.1"/>
    </source>
</evidence>
<dbReference type="SUPFAM" id="SSF103481">
    <property type="entry name" value="Multidrug resistance efflux transporter EmrE"/>
    <property type="match status" value="1"/>
</dbReference>
<organism evidence="4 5">
    <name type="scientific">Actinomadura keratinilytica</name>
    <dbReference type="NCBI Taxonomy" id="547461"/>
    <lineage>
        <taxon>Bacteria</taxon>
        <taxon>Bacillati</taxon>
        <taxon>Actinomycetota</taxon>
        <taxon>Actinomycetes</taxon>
        <taxon>Streptosporangiales</taxon>
        <taxon>Thermomonosporaceae</taxon>
        <taxon>Actinomadura</taxon>
    </lineage>
</organism>
<evidence type="ECO:0000313" key="5">
    <source>
        <dbReference type="Proteomes" id="UP001500266"/>
    </source>
</evidence>
<keyword evidence="2" id="KW-1133">Transmembrane helix</keyword>
<dbReference type="EMBL" id="BAABDO010000013">
    <property type="protein sequence ID" value="GAA4133528.1"/>
    <property type="molecule type" value="Genomic_DNA"/>
</dbReference>
<dbReference type="Pfam" id="PF00892">
    <property type="entry name" value="EamA"/>
    <property type="match status" value="1"/>
</dbReference>
<keyword evidence="2" id="KW-0472">Membrane</keyword>
<dbReference type="Proteomes" id="UP001500266">
    <property type="component" value="Unassembled WGS sequence"/>
</dbReference>
<evidence type="ECO:0000256" key="1">
    <source>
        <dbReference type="ARBA" id="ARBA00007362"/>
    </source>
</evidence>
<evidence type="ECO:0000256" key="2">
    <source>
        <dbReference type="SAM" id="Phobius"/>
    </source>
</evidence>
<dbReference type="InterPro" id="IPR000620">
    <property type="entry name" value="EamA_dom"/>
</dbReference>
<comment type="similarity">
    <text evidence="1">Belongs to the EamA transporter family.</text>
</comment>
<evidence type="ECO:0000259" key="3">
    <source>
        <dbReference type="Pfam" id="PF00892"/>
    </source>
</evidence>
<dbReference type="InterPro" id="IPR037185">
    <property type="entry name" value="EmrE-like"/>
</dbReference>